<dbReference type="PANTHER" id="PTHR39335">
    <property type="entry name" value="BLL4220 PROTEIN"/>
    <property type="match status" value="1"/>
</dbReference>
<evidence type="ECO:0000313" key="3">
    <source>
        <dbReference type="Proteomes" id="UP000065641"/>
    </source>
</evidence>
<feature type="chain" id="PRO_5006601796" description="Lipoprotein" evidence="1">
    <location>
        <begin position="27"/>
        <end position="467"/>
    </location>
</feature>
<dbReference type="EMBL" id="CP013189">
    <property type="protein sequence ID" value="ALO47409.1"/>
    <property type="molecule type" value="Genomic_DNA"/>
</dbReference>
<dbReference type="PANTHER" id="PTHR39335:SF1">
    <property type="entry name" value="BLL4220 PROTEIN"/>
    <property type="match status" value="1"/>
</dbReference>
<dbReference type="Proteomes" id="UP000065641">
    <property type="component" value="Chromosome"/>
</dbReference>
<sequence precursor="true">MYLNKLQTFVFAVASASAVTATLAAAETSNDMRYWQSAASNAQEPYIREEVPPGIQVIPTPLDGPVYADAQGRTLYTWPLIALRNGSTGDRSNGSSNCTDEILRTEVGFMSPYPAGLVLPYADQEISCTQVWPPLLAPEDAEEVGKWTLSERSDGSLQWAYDGYPLYTSNLDKKPGDVLGGTKIRSGGDGGVVRVPAGPPADVPPGFQVISSSTGRLLVTDGEFSVYRWDGDEPNVSNCVGTCLDNWTPVRAPRISADSEDWSIVRHPSGVNQWAFRGAPLYTHNNDVRARSFDGGDVPGWHNVYTQRDVTPPDEFTVQDGWFGGQVLADSRGMTVYLYNCRDDSIAQLACDHPDTPQEYRMAICGNGDPQRCLETFPYVVAQPNAKSDSPLWSVMAIDPMTGRRAEAGQEGALNVWAYRERPVYTYAGDKQPGDANGDAFGEFTGSRNGYKAFVLRDVYQNNEFRR</sequence>
<proteinExistence type="predicted"/>
<evidence type="ECO:0008006" key="4">
    <source>
        <dbReference type="Google" id="ProtNLM"/>
    </source>
</evidence>
<dbReference type="AlphaFoldDB" id="A0A0S2KGF9"/>
<accession>A0A0S2KGF9</accession>
<keyword evidence="1" id="KW-0732">Signal</keyword>
<gene>
    <name evidence="2" type="ORF">PS2015_2777</name>
</gene>
<protein>
    <recommendedName>
        <fullName evidence="4">Lipoprotein</fullName>
    </recommendedName>
</protein>
<evidence type="ECO:0000256" key="1">
    <source>
        <dbReference type="SAM" id="SignalP"/>
    </source>
</evidence>
<dbReference type="GO" id="GO:0043448">
    <property type="term" value="P:alkane catabolic process"/>
    <property type="evidence" value="ECO:0007669"/>
    <property type="project" value="TreeGrafter"/>
</dbReference>
<dbReference type="RefSeq" id="WP_058022803.1">
    <property type="nucleotide sequence ID" value="NZ_CP013189.1"/>
</dbReference>
<organism evidence="2 3">
    <name type="scientific">Pseudohongiella spirulinae</name>
    <dbReference type="NCBI Taxonomy" id="1249552"/>
    <lineage>
        <taxon>Bacteria</taxon>
        <taxon>Pseudomonadati</taxon>
        <taxon>Pseudomonadota</taxon>
        <taxon>Gammaproteobacteria</taxon>
        <taxon>Pseudomonadales</taxon>
        <taxon>Pseudohongiellaceae</taxon>
        <taxon>Pseudohongiella</taxon>
    </lineage>
</organism>
<keyword evidence="3" id="KW-1185">Reference proteome</keyword>
<dbReference type="OrthoDB" id="9800666at2"/>
<name>A0A0S2KGF9_9GAMM</name>
<dbReference type="InterPro" id="IPR005297">
    <property type="entry name" value="Lipoprotein_repeat"/>
</dbReference>
<dbReference type="KEGG" id="pspi:PS2015_2777"/>
<evidence type="ECO:0000313" key="2">
    <source>
        <dbReference type="EMBL" id="ALO47409.1"/>
    </source>
</evidence>
<dbReference type="Pfam" id="PF03640">
    <property type="entry name" value="Lipoprotein_15"/>
    <property type="match status" value="3"/>
</dbReference>
<reference evidence="2 3" key="1">
    <citation type="submission" date="2015-11" db="EMBL/GenBank/DDBJ databases">
        <authorList>
            <person name="Zhang Y."/>
            <person name="Guo Z."/>
        </authorList>
    </citation>
    <scope>NUCLEOTIDE SEQUENCE [LARGE SCALE GENOMIC DNA]</scope>
    <source>
        <strain evidence="2 3">KCTC 32221</strain>
    </source>
</reference>
<feature type="signal peptide" evidence="1">
    <location>
        <begin position="1"/>
        <end position="26"/>
    </location>
</feature>
<dbReference type="STRING" id="1249552.PS2015_2777"/>